<accession>A0A929FAC5</accession>
<organism evidence="2 3">
    <name type="scientific">Leptolyngbya cf. ectocarpi LEGE 11479</name>
    <dbReference type="NCBI Taxonomy" id="1828722"/>
    <lineage>
        <taxon>Bacteria</taxon>
        <taxon>Bacillati</taxon>
        <taxon>Cyanobacteriota</taxon>
        <taxon>Cyanophyceae</taxon>
        <taxon>Leptolyngbyales</taxon>
        <taxon>Leptolyngbyaceae</taxon>
        <taxon>Leptolyngbya group</taxon>
        <taxon>Leptolyngbya</taxon>
    </lineage>
</organism>
<dbReference type="Proteomes" id="UP000615026">
    <property type="component" value="Unassembled WGS sequence"/>
</dbReference>
<comment type="caution">
    <text evidence="2">The sequence shown here is derived from an EMBL/GenBank/DDBJ whole genome shotgun (WGS) entry which is preliminary data.</text>
</comment>
<keyword evidence="2" id="KW-0808">Transferase</keyword>
<dbReference type="InterPro" id="IPR002616">
    <property type="entry name" value="tRNA_ribo_trans-like"/>
</dbReference>
<evidence type="ECO:0000313" key="2">
    <source>
        <dbReference type="EMBL" id="MBE9068332.1"/>
    </source>
</evidence>
<evidence type="ECO:0000259" key="1">
    <source>
        <dbReference type="Pfam" id="PF01702"/>
    </source>
</evidence>
<sequence length="93" mass="11037">ALVQGERWNLKNQKFRRDLTPLDETCPCYTCQTFTRAYLCHLIHAHELLAYTLLSIHNITELIRFTQSIRKAILQNQFAVTFQKWLEPSEKND</sequence>
<dbReference type="EC" id="2.4.2.-" evidence="2"/>
<keyword evidence="2" id="KW-0328">Glycosyltransferase</keyword>
<proteinExistence type="predicted"/>
<dbReference type="SUPFAM" id="SSF51713">
    <property type="entry name" value="tRNA-guanine transglycosylase"/>
    <property type="match status" value="1"/>
</dbReference>
<keyword evidence="3" id="KW-1185">Reference proteome</keyword>
<dbReference type="PANTHER" id="PTHR46064:SF1">
    <property type="entry name" value="QUEUINE TRNA-RIBOSYLTRANSFERASE ACCESSORY SUBUNIT 2"/>
    <property type="match status" value="1"/>
</dbReference>
<feature type="non-terminal residue" evidence="2">
    <location>
        <position position="1"/>
    </location>
</feature>
<dbReference type="RefSeq" id="WP_193994280.1">
    <property type="nucleotide sequence ID" value="NZ_JADEXP010000160.1"/>
</dbReference>
<dbReference type="PANTHER" id="PTHR46064">
    <property type="entry name" value="QUEUINE TRNA-RIBOSYLTRANSFERASE ACCESSORY SUBUNIT 2"/>
    <property type="match status" value="1"/>
</dbReference>
<dbReference type="EMBL" id="JADEXP010000160">
    <property type="protein sequence ID" value="MBE9068332.1"/>
    <property type="molecule type" value="Genomic_DNA"/>
</dbReference>
<dbReference type="Pfam" id="PF01702">
    <property type="entry name" value="TGT"/>
    <property type="match status" value="1"/>
</dbReference>
<dbReference type="GO" id="GO:0016757">
    <property type="term" value="F:glycosyltransferase activity"/>
    <property type="evidence" value="ECO:0007669"/>
    <property type="project" value="UniProtKB-KW"/>
</dbReference>
<dbReference type="NCBIfam" id="TIGR00449">
    <property type="entry name" value="tgt_general"/>
    <property type="match status" value="1"/>
</dbReference>
<gene>
    <name evidence="2" type="ORF">IQ260_16900</name>
</gene>
<protein>
    <submittedName>
        <fullName evidence="2">tRNA-guanine transglycosylase</fullName>
        <ecNumber evidence="2">2.4.2.-</ecNumber>
    </submittedName>
</protein>
<dbReference type="Gene3D" id="3.20.20.105">
    <property type="entry name" value="Queuine tRNA-ribosyltransferase-like"/>
    <property type="match status" value="1"/>
</dbReference>
<dbReference type="InterPro" id="IPR050852">
    <property type="entry name" value="Queuine_tRNA-ribosyltrfase"/>
</dbReference>
<feature type="domain" description="tRNA-guanine(15) transglycosylase-like" evidence="1">
    <location>
        <begin position="2"/>
        <end position="87"/>
    </location>
</feature>
<dbReference type="InterPro" id="IPR036511">
    <property type="entry name" value="TGT-like_sf"/>
</dbReference>
<name>A0A929FAC5_LEPEC</name>
<reference evidence="2" key="1">
    <citation type="submission" date="2020-10" db="EMBL/GenBank/DDBJ databases">
        <authorList>
            <person name="Castelo-Branco R."/>
            <person name="Eusebio N."/>
            <person name="Adriana R."/>
            <person name="Vieira A."/>
            <person name="Brugerolle De Fraissinette N."/>
            <person name="Rezende De Castro R."/>
            <person name="Schneider M.P."/>
            <person name="Vasconcelos V."/>
            <person name="Leao P.N."/>
        </authorList>
    </citation>
    <scope>NUCLEOTIDE SEQUENCE</scope>
    <source>
        <strain evidence="2">LEGE 11479</strain>
    </source>
</reference>
<dbReference type="GO" id="GO:0006400">
    <property type="term" value="P:tRNA modification"/>
    <property type="evidence" value="ECO:0007669"/>
    <property type="project" value="InterPro"/>
</dbReference>
<evidence type="ECO:0000313" key="3">
    <source>
        <dbReference type="Proteomes" id="UP000615026"/>
    </source>
</evidence>
<dbReference type="AlphaFoldDB" id="A0A929FAC5"/>